<name>A0A077NCZ2_XENBV</name>
<protein>
    <submittedName>
        <fullName evidence="2">Putative Carboxylesterase</fullName>
        <ecNumber evidence="2">3.1.1.1</ecNumber>
    </submittedName>
</protein>
<dbReference type="GO" id="GO:0016020">
    <property type="term" value="C:membrane"/>
    <property type="evidence" value="ECO:0007669"/>
    <property type="project" value="TreeGrafter"/>
</dbReference>
<dbReference type="EMBL" id="CBSW010000096">
    <property type="protein sequence ID" value="CDG96107.1"/>
    <property type="molecule type" value="Genomic_DNA"/>
</dbReference>
<dbReference type="SUPFAM" id="SSF53474">
    <property type="entry name" value="alpha/beta-Hydrolases"/>
    <property type="match status" value="1"/>
</dbReference>
<dbReference type="InterPro" id="IPR000073">
    <property type="entry name" value="AB_hydrolase_1"/>
</dbReference>
<dbReference type="Pfam" id="PF00561">
    <property type="entry name" value="Abhydrolase_1"/>
    <property type="match status" value="1"/>
</dbReference>
<reference evidence="2" key="1">
    <citation type="submission" date="2013-07" db="EMBL/GenBank/DDBJ databases">
        <title>Sub-species coevolution in mutualistic symbiosis.</title>
        <authorList>
            <person name="Murfin K."/>
            <person name="Klassen J."/>
            <person name="Lee M."/>
            <person name="Forst S."/>
            <person name="Stock P."/>
            <person name="Goodrich-Blair H."/>
        </authorList>
    </citation>
    <scope>NUCLEOTIDE SEQUENCE [LARGE SCALE GENOMIC DNA]</scope>
    <source>
        <strain evidence="2">Puntauvense</strain>
    </source>
</reference>
<evidence type="ECO:0000313" key="2">
    <source>
        <dbReference type="EMBL" id="CDG96107.1"/>
    </source>
</evidence>
<dbReference type="EC" id="3.1.1.1" evidence="2"/>
<sequence length="263" mass="28542">MIQNKKSVQLSHSVVHYYCVGEGDGIVFLHGTNSDGESSFGHIVSEFAKDNTVIIPDYAGCGNSTLPQGEITVDQLAEQIAAIIKHSAKSPVTLVGTSLGAVVAAVVVANYPELISKLVLTAPWASSQDARHQLMFQTWLALEQNAPDSATAFGLSHVLSPAFLTSLGSEKIKQICSKASAKDTDKRIQLGLNIDINESLSMIKQPTLVIGLEFDTLIPLYQVKKVHQKITQSQYSEIASGHAVQLENPQDWISCIKNFLQRK</sequence>
<dbReference type="AlphaFoldDB" id="A0A077NCZ2"/>
<dbReference type="PANTHER" id="PTHR43798:SF33">
    <property type="entry name" value="HYDROLASE, PUTATIVE (AFU_ORTHOLOGUE AFUA_2G14860)-RELATED"/>
    <property type="match status" value="1"/>
</dbReference>
<gene>
    <name evidence="2" type="ORF">XBP1_1850057</name>
</gene>
<organism evidence="2">
    <name type="scientific">Xenorhabdus bovienii str. puntauvense</name>
    <dbReference type="NCBI Taxonomy" id="1398201"/>
    <lineage>
        <taxon>Bacteria</taxon>
        <taxon>Pseudomonadati</taxon>
        <taxon>Pseudomonadota</taxon>
        <taxon>Gammaproteobacteria</taxon>
        <taxon>Enterobacterales</taxon>
        <taxon>Morganellaceae</taxon>
        <taxon>Xenorhabdus</taxon>
    </lineage>
</organism>
<dbReference type="Gene3D" id="3.40.50.1820">
    <property type="entry name" value="alpha/beta hydrolase"/>
    <property type="match status" value="1"/>
</dbReference>
<dbReference type="HOGENOM" id="CLU_020336_50_2_6"/>
<dbReference type="PRINTS" id="PR00111">
    <property type="entry name" value="ABHYDROLASE"/>
</dbReference>
<dbReference type="PANTHER" id="PTHR43798">
    <property type="entry name" value="MONOACYLGLYCEROL LIPASE"/>
    <property type="match status" value="1"/>
</dbReference>
<dbReference type="InterPro" id="IPR029058">
    <property type="entry name" value="AB_hydrolase_fold"/>
</dbReference>
<keyword evidence="2" id="KW-0378">Hydrolase</keyword>
<comment type="caution">
    <text evidence="2">The sequence shown here is derived from an EMBL/GenBank/DDBJ whole genome shotgun (WGS) entry which is preliminary data.</text>
</comment>
<dbReference type="Proteomes" id="UP000028511">
    <property type="component" value="Unassembled WGS sequence"/>
</dbReference>
<dbReference type="RefSeq" id="WP_038215972.1">
    <property type="nucleotide sequence ID" value="NZ_CAWLWN010000167.1"/>
</dbReference>
<dbReference type="InterPro" id="IPR050266">
    <property type="entry name" value="AB_hydrolase_sf"/>
</dbReference>
<evidence type="ECO:0000259" key="1">
    <source>
        <dbReference type="Pfam" id="PF00561"/>
    </source>
</evidence>
<dbReference type="GO" id="GO:0106435">
    <property type="term" value="F:carboxylesterase activity"/>
    <property type="evidence" value="ECO:0007669"/>
    <property type="project" value="UniProtKB-EC"/>
</dbReference>
<proteinExistence type="predicted"/>
<feature type="domain" description="AB hydrolase-1" evidence="1">
    <location>
        <begin position="26"/>
        <end position="249"/>
    </location>
</feature>
<accession>A0A077NCZ2</accession>